<protein>
    <recommendedName>
        <fullName evidence="7">Receptor L-domain domain-containing protein</fullName>
    </recommendedName>
</protein>
<evidence type="ECO:0000259" key="7">
    <source>
        <dbReference type="Pfam" id="PF01030"/>
    </source>
</evidence>
<evidence type="ECO:0000256" key="2">
    <source>
        <dbReference type="ARBA" id="ARBA00022512"/>
    </source>
</evidence>
<dbReference type="GO" id="GO:0030313">
    <property type="term" value="C:cell envelope"/>
    <property type="evidence" value="ECO:0007669"/>
    <property type="project" value="UniProtKB-SubCell"/>
</dbReference>
<dbReference type="SUPFAM" id="SSF52058">
    <property type="entry name" value="L domain-like"/>
    <property type="match status" value="2"/>
</dbReference>
<dbReference type="EMBL" id="QDDL01000003">
    <property type="protein sequence ID" value="PVZ69457.1"/>
    <property type="molecule type" value="Genomic_DNA"/>
</dbReference>
<dbReference type="InterPro" id="IPR051648">
    <property type="entry name" value="CWI-Assembly_Regulator"/>
</dbReference>
<evidence type="ECO:0000256" key="5">
    <source>
        <dbReference type="ARBA" id="ARBA00023180"/>
    </source>
</evidence>
<name>A0A2V1H2E1_9GAMM</name>
<dbReference type="PANTHER" id="PTHR31018">
    <property type="entry name" value="SPORULATION-SPECIFIC PROTEIN-RELATED"/>
    <property type="match status" value="1"/>
</dbReference>
<evidence type="ECO:0000256" key="6">
    <source>
        <dbReference type="SAM" id="SignalP"/>
    </source>
</evidence>
<evidence type="ECO:0000313" key="8">
    <source>
        <dbReference type="EMBL" id="PVZ69457.1"/>
    </source>
</evidence>
<feature type="chain" id="PRO_5015977924" description="Receptor L-domain domain-containing protein" evidence="6">
    <location>
        <begin position="22"/>
        <end position="335"/>
    </location>
</feature>
<reference evidence="8 9" key="1">
    <citation type="submission" date="2018-04" db="EMBL/GenBank/DDBJ databases">
        <title>Thalassorhabdus spongiae gen. nov., sp. nov., isolated from a marine sponge in South-West Iceland.</title>
        <authorList>
            <person name="Knobloch S."/>
            <person name="Daussin A."/>
            <person name="Johannsson R."/>
            <person name="Marteinsson V.T."/>
        </authorList>
    </citation>
    <scope>NUCLEOTIDE SEQUENCE [LARGE SCALE GENOMIC DNA]</scope>
    <source>
        <strain evidence="8 9">Hp12</strain>
    </source>
</reference>
<feature type="signal peptide" evidence="6">
    <location>
        <begin position="1"/>
        <end position="21"/>
    </location>
</feature>
<dbReference type="RefSeq" id="WP_116686794.1">
    <property type="nucleotide sequence ID" value="NZ_CAWNYD010000003.1"/>
</dbReference>
<keyword evidence="4 6" id="KW-0732">Signal</keyword>
<dbReference type="InterPro" id="IPR036941">
    <property type="entry name" value="Rcpt_L-dom_sf"/>
</dbReference>
<dbReference type="PANTHER" id="PTHR31018:SF3">
    <property type="entry name" value="RECEPTOR PROTEIN-TYROSINE KINASE"/>
    <property type="match status" value="1"/>
</dbReference>
<evidence type="ECO:0000256" key="4">
    <source>
        <dbReference type="ARBA" id="ARBA00022729"/>
    </source>
</evidence>
<accession>A0A2V1H2E1</accession>
<keyword evidence="9" id="KW-1185">Reference proteome</keyword>
<evidence type="ECO:0000313" key="9">
    <source>
        <dbReference type="Proteomes" id="UP000244906"/>
    </source>
</evidence>
<proteinExistence type="predicted"/>
<dbReference type="Gene3D" id="3.80.20.20">
    <property type="entry name" value="Receptor L-domain"/>
    <property type="match status" value="1"/>
</dbReference>
<evidence type="ECO:0000256" key="1">
    <source>
        <dbReference type="ARBA" id="ARBA00004191"/>
    </source>
</evidence>
<dbReference type="InterPro" id="IPR000494">
    <property type="entry name" value="Rcpt_L-dom"/>
</dbReference>
<comment type="subcellular location">
    <subcellularLocation>
        <location evidence="1">Secreted</location>
        <location evidence="1">Cell wall</location>
    </subcellularLocation>
</comment>
<evidence type="ECO:0000256" key="3">
    <source>
        <dbReference type="ARBA" id="ARBA00022525"/>
    </source>
</evidence>
<dbReference type="AlphaFoldDB" id="A0A2V1H2E1"/>
<organism evidence="8 9">
    <name type="scientific">Pelagibaculum spongiae</name>
    <dbReference type="NCBI Taxonomy" id="2080658"/>
    <lineage>
        <taxon>Bacteria</taxon>
        <taxon>Pseudomonadati</taxon>
        <taxon>Pseudomonadota</taxon>
        <taxon>Gammaproteobacteria</taxon>
        <taxon>Oceanospirillales</taxon>
        <taxon>Pelagibaculum</taxon>
    </lineage>
</organism>
<dbReference type="OrthoDB" id="9765957at2"/>
<keyword evidence="5" id="KW-0325">Glycoprotein</keyword>
<sequence length="335" mass="36277">MKKGNVMLKNLVIGLCTLALLSCGGGSDPLSLSKLQSIAAGNVYNSQFTGNDSNGASYTGSISTVNRIRTMFGEVLAIPQDLIISISDASTSAYDLIDFFKVTGVTDTSNSINISNDVEDDVPCPENTSYTFTTQDDVDNFGQYYCNKIQGSLTIGSYSHLSEGNILSNLNGLKMIKSVAENLSIINIRNLTNIDALSNLVSVGGNLDIRYNHNLTNVNGLGNLESIHGSLTIGENLLLTDIKGISKVRTIFNSLTIFGNPQLYNLDGLNVKHIYDPIDRSKISVFSNDTLNDCPQLCPLIDNDTENSNVIIYRNSGICKDRQSVLSFCADEALR</sequence>
<keyword evidence="3" id="KW-0964">Secreted</keyword>
<feature type="domain" description="Receptor L-domain" evidence="7">
    <location>
        <begin position="146"/>
        <end position="205"/>
    </location>
</feature>
<dbReference type="PROSITE" id="PS51257">
    <property type="entry name" value="PROKAR_LIPOPROTEIN"/>
    <property type="match status" value="1"/>
</dbReference>
<dbReference type="Proteomes" id="UP000244906">
    <property type="component" value="Unassembled WGS sequence"/>
</dbReference>
<gene>
    <name evidence="8" type="ORF">DC094_08955</name>
</gene>
<keyword evidence="2" id="KW-0134">Cell wall</keyword>
<dbReference type="Pfam" id="PF01030">
    <property type="entry name" value="Recep_L_domain"/>
    <property type="match status" value="1"/>
</dbReference>
<comment type="caution">
    <text evidence="8">The sequence shown here is derived from an EMBL/GenBank/DDBJ whole genome shotgun (WGS) entry which is preliminary data.</text>
</comment>